<dbReference type="EMBL" id="JBBPBN010000068">
    <property type="protein sequence ID" value="KAK8985780.1"/>
    <property type="molecule type" value="Genomic_DNA"/>
</dbReference>
<reference evidence="2 3" key="1">
    <citation type="journal article" date="2024" name="G3 (Bethesda)">
        <title>Genome assembly of Hibiscus sabdariffa L. provides insights into metabolisms of medicinal natural products.</title>
        <authorList>
            <person name="Kim T."/>
        </authorList>
    </citation>
    <scope>NUCLEOTIDE SEQUENCE [LARGE SCALE GENOMIC DNA]</scope>
    <source>
        <strain evidence="2">TK-2024</strain>
        <tissue evidence="2">Old leaves</tissue>
    </source>
</reference>
<accession>A0ABR2PBH1</accession>
<feature type="signal peptide" evidence="1">
    <location>
        <begin position="1"/>
        <end position="22"/>
    </location>
</feature>
<organism evidence="2 3">
    <name type="scientific">Hibiscus sabdariffa</name>
    <name type="common">roselle</name>
    <dbReference type="NCBI Taxonomy" id="183260"/>
    <lineage>
        <taxon>Eukaryota</taxon>
        <taxon>Viridiplantae</taxon>
        <taxon>Streptophyta</taxon>
        <taxon>Embryophyta</taxon>
        <taxon>Tracheophyta</taxon>
        <taxon>Spermatophyta</taxon>
        <taxon>Magnoliopsida</taxon>
        <taxon>eudicotyledons</taxon>
        <taxon>Gunneridae</taxon>
        <taxon>Pentapetalae</taxon>
        <taxon>rosids</taxon>
        <taxon>malvids</taxon>
        <taxon>Malvales</taxon>
        <taxon>Malvaceae</taxon>
        <taxon>Malvoideae</taxon>
        <taxon>Hibiscus</taxon>
    </lineage>
</organism>
<keyword evidence="3" id="KW-1185">Reference proteome</keyword>
<evidence type="ECO:0000313" key="2">
    <source>
        <dbReference type="EMBL" id="KAK8985780.1"/>
    </source>
</evidence>
<dbReference type="Proteomes" id="UP001396334">
    <property type="component" value="Unassembled WGS sequence"/>
</dbReference>
<feature type="chain" id="PRO_5045830829" evidence="1">
    <location>
        <begin position="23"/>
        <end position="98"/>
    </location>
</feature>
<name>A0ABR2PBH1_9ROSI</name>
<comment type="caution">
    <text evidence="2">The sequence shown here is derived from an EMBL/GenBank/DDBJ whole genome shotgun (WGS) entry which is preliminary data.</text>
</comment>
<sequence length="98" mass="10681">MWLNAGIHWFFHYLNFIIGVRCRDMCYLPLGSDSGGFGYSYGTEYDCPLNQRNTPTVQESEAIGEMGLVADACVPGDTAVCGSSVDRACRLTVNCGSK</sequence>
<evidence type="ECO:0000256" key="1">
    <source>
        <dbReference type="SAM" id="SignalP"/>
    </source>
</evidence>
<gene>
    <name evidence="2" type="ORF">V6N11_021633</name>
</gene>
<evidence type="ECO:0000313" key="3">
    <source>
        <dbReference type="Proteomes" id="UP001396334"/>
    </source>
</evidence>
<keyword evidence="1" id="KW-0732">Signal</keyword>
<protein>
    <submittedName>
        <fullName evidence="2">Uncharacterized protein</fullName>
    </submittedName>
</protein>
<proteinExistence type="predicted"/>